<reference evidence="5 6" key="1">
    <citation type="submission" date="2018-06" db="EMBL/GenBank/DDBJ databases">
        <title>Comparative genomics reveals the genomic features of Rhizophagus irregularis, R. cerebriforme, R. diaphanum and Gigaspora rosea, and their symbiotic lifestyle signature.</title>
        <authorList>
            <person name="Morin E."/>
            <person name="San Clemente H."/>
            <person name="Chen E.C.H."/>
            <person name="De La Providencia I."/>
            <person name="Hainaut M."/>
            <person name="Kuo A."/>
            <person name="Kohler A."/>
            <person name="Murat C."/>
            <person name="Tang N."/>
            <person name="Roy S."/>
            <person name="Loubradou J."/>
            <person name="Henrissat B."/>
            <person name="Grigoriev I.V."/>
            <person name="Corradi N."/>
            <person name="Roux C."/>
            <person name="Martin F.M."/>
        </authorList>
    </citation>
    <scope>NUCLEOTIDE SEQUENCE [LARGE SCALE GENOMIC DNA]</scope>
    <source>
        <strain evidence="5 6">DAOM 227022</strain>
    </source>
</reference>
<evidence type="ECO:0000256" key="2">
    <source>
        <dbReference type="SAM" id="MobiDB-lite"/>
    </source>
</evidence>
<dbReference type="SUPFAM" id="SSF81296">
    <property type="entry name" value="E set domains"/>
    <property type="match status" value="1"/>
</dbReference>
<dbReference type="Proteomes" id="UP000265703">
    <property type="component" value="Unassembled WGS sequence"/>
</dbReference>
<feature type="chain" id="PRO_5017215275" description="Phosphatidylglycerol/phosphatidylinositol transfer protein" evidence="3">
    <location>
        <begin position="22"/>
        <end position="146"/>
    </location>
</feature>
<accession>A0A397SGH3</accession>
<dbReference type="Pfam" id="PF02221">
    <property type="entry name" value="E1_DerP2_DerF2"/>
    <property type="match status" value="1"/>
</dbReference>
<evidence type="ECO:0000313" key="6">
    <source>
        <dbReference type="Proteomes" id="UP000265703"/>
    </source>
</evidence>
<dbReference type="InterPro" id="IPR014756">
    <property type="entry name" value="Ig_E-set"/>
</dbReference>
<feature type="region of interest" description="Disordered" evidence="2">
    <location>
        <begin position="112"/>
        <end position="137"/>
    </location>
</feature>
<sequence>MNKITFIAIFLFFFFSSYTSAVPNPMMKRDDPLSGFKPCNGSTFPITYTLFSFDPNPIVIGKTLVTKVAGTSTVVIEQGAIETVEAFSNGQLAFAKQDDFCKKISENSGENCPLQPGNFNTASTTVPPPGPNDPKGQTLAFDVTIS</sequence>
<proteinExistence type="predicted"/>
<evidence type="ECO:0000256" key="1">
    <source>
        <dbReference type="ARBA" id="ARBA00016056"/>
    </source>
</evidence>
<keyword evidence="3" id="KW-0732">Signal</keyword>
<comment type="caution">
    <text evidence="5">The sequence shown here is derived from an EMBL/GenBank/DDBJ whole genome shotgun (WGS) entry which is preliminary data.</text>
</comment>
<name>A0A397SGH3_9GLOM</name>
<evidence type="ECO:0000256" key="3">
    <source>
        <dbReference type="SAM" id="SignalP"/>
    </source>
</evidence>
<protein>
    <recommendedName>
        <fullName evidence="1">Phosphatidylglycerol/phosphatidylinositol transfer protein</fullName>
    </recommendedName>
</protein>
<dbReference type="EMBL" id="QKYT01000540">
    <property type="protein sequence ID" value="RIA83806.1"/>
    <property type="molecule type" value="Genomic_DNA"/>
</dbReference>
<keyword evidence="6" id="KW-1185">Reference proteome</keyword>
<dbReference type="AlphaFoldDB" id="A0A397SGH3"/>
<dbReference type="InterPro" id="IPR003172">
    <property type="entry name" value="ML_dom"/>
</dbReference>
<feature type="non-terminal residue" evidence="5">
    <location>
        <position position="146"/>
    </location>
</feature>
<evidence type="ECO:0000313" key="5">
    <source>
        <dbReference type="EMBL" id="RIA83806.1"/>
    </source>
</evidence>
<evidence type="ECO:0000259" key="4">
    <source>
        <dbReference type="Pfam" id="PF02221"/>
    </source>
</evidence>
<dbReference type="OrthoDB" id="2307129at2759"/>
<feature type="domain" description="MD-2-related lipid-recognition" evidence="4">
    <location>
        <begin position="36"/>
        <end position="131"/>
    </location>
</feature>
<feature type="signal peptide" evidence="3">
    <location>
        <begin position="1"/>
        <end position="21"/>
    </location>
</feature>
<gene>
    <name evidence="5" type="ORF">C1645_785418</name>
</gene>
<organism evidence="5 6">
    <name type="scientific">Glomus cerebriforme</name>
    <dbReference type="NCBI Taxonomy" id="658196"/>
    <lineage>
        <taxon>Eukaryota</taxon>
        <taxon>Fungi</taxon>
        <taxon>Fungi incertae sedis</taxon>
        <taxon>Mucoromycota</taxon>
        <taxon>Glomeromycotina</taxon>
        <taxon>Glomeromycetes</taxon>
        <taxon>Glomerales</taxon>
        <taxon>Glomeraceae</taxon>
        <taxon>Glomus</taxon>
    </lineage>
</organism>